<dbReference type="EMBL" id="JAQNDM010000002">
    <property type="protein sequence ID" value="MDC0715096.1"/>
    <property type="molecule type" value="Genomic_DNA"/>
</dbReference>
<dbReference type="Pfam" id="PF17963">
    <property type="entry name" value="Big_9"/>
    <property type="match status" value="2"/>
</dbReference>
<accession>A0ABT5DRU5</accession>
<dbReference type="PROSITE" id="PS51257">
    <property type="entry name" value="PROKAR_LIPOPROTEIN"/>
    <property type="match status" value="1"/>
</dbReference>
<dbReference type="SMART" id="SM00089">
    <property type="entry name" value="PKD"/>
    <property type="match status" value="3"/>
</dbReference>
<dbReference type="Gene3D" id="2.60.40.10">
    <property type="entry name" value="Immunoglobulins"/>
    <property type="match status" value="3"/>
</dbReference>
<name>A0ABT5DRU5_9BACT</name>
<sequence>MSRWLSPLTSLLLVGWMVSACGEDKPENRLPTLNGPTVISAEVASASPVTLQLTASDPDGDTLTYAWTQEPETPAGTFSSTSTATPTWTAPAVSSNQRFTLKVTVADGKAGSAEGKVEVMVTPPVIQNRPPTLTGPAANLTTVDALQSISLSVAATDPDGDALTYVWTQVSPASPVGTFSSASAATTDWTAPEVGATGPFTLRVAVSDGRGGSVQGSVDITVQKVNRPPSVVATISAPTSLIAGTTGTFSINATDPDGDPLTYSWSQTSPAVQGTFVGGRTGTSAQWFSPAVGAETSFTISVTVSDGQGASVTREATVPVTVPLYGNDIQPVWSNASCLGCHGASGNLSLASGSSYSNLVNVNAGNATCNTLKRVTPNDPDNSELIRKMEGTACGNRMPRNNPAYFDNNPGQLVRVRSWILGGALNN</sequence>
<dbReference type="RefSeq" id="WP_272145768.1">
    <property type="nucleotide sequence ID" value="NZ_JAQNDM010000002.1"/>
</dbReference>
<feature type="domain" description="PKD/Chitinase" evidence="2">
    <location>
        <begin position="231"/>
        <end position="323"/>
    </location>
</feature>
<organism evidence="3 4">
    <name type="scientific">Stigmatella ashevillensis</name>
    <dbReference type="NCBI Taxonomy" id="2995309"/>
    <lineage>
        <taxon>Bacteria</taxon>
        <taxon>Pseudomonadati</taxon>
        <taxon>Myxococcota</taxon>
        <taxon>Myxococcia</taxon>
        <taxon>Myxococcales</taxon>
        <taxon>Cystobacterineae</taxon>
        <taxon>Archangiaceae</taxon>
        <taxon>Stigmatella</taxon>
    </lineage>
</organism>
<feature type="chain" id="PRO_5045254188" evidence="1">
    <location>
        <begin position="23"/>
        <end position="427"/>
    </location>
</feature>
<evidence type="ECO:0000259" key="2">
    <source>
        <dbReference type="SMART" id="SM00089"/>
    </source>
</evidence>
<dbReference type="InterPro" id="IPR022409">
    <property type="entry name" value="PKD/Chitinase_dom"/>
</dbReference>
<keyword evidence="4" id="KW-1185">Reference proteome</keyword>
<feature type="domain" description="PKD/Chitinase" evidence="2">
    <location>
        <begin position="137"/>
        <end position="225"/>
    </location>
</feature>
<protein>
    <submittedName>
        <fullName evidence="3">Ig-like domain-containing protein</fullName>
    </submittedName>
</protein>
<feature type="domain" description="PKD/Chitinase" evidence="2">
    <location>
        <begin position="28"/>
        <end position="124"/>
    </location>
</feature>
<proteinExistence type="predicted"/>
<evidence type="ECO:0000256" key="1">
    <source>
        <dbReference type="SAM" id="SignalP"/>
    </source>
</evidence>
<evidence type="ECO:0000313" key="4">
    <source>
        <dbReference type="Proteomes" id="UP001221838"/>
    </source>
</evidence>
<feature type="signal peptide" evidence="1">
    <location>
        <begin position="1"/>
        <end position="22"/>
    </location>
</feature>
<dbReference type="SUPFAM" id="SSF49299">
    <property type="entry name" value="PKD domain"/>
    <property type="match status" value="1"/>
</dbReference>
<evidence type="ECO:0000313" key="3">
    <source>
        <dbReference type="EMBL" id="MDC0715096.1"/>
    </source>
</evidence>
<reference evidence="3 4" key="1">
    <citation type="submission" date="2022-11" db="EMBL/GenBank/DDBJ databases">
        <title>Minimal conservation of predation-associated metabolite biosynthetic gene clusters underscores biosynthetic potential of Myxococcota including descriptions for ten novel species: Archangium lansinium sp. nov., Myxococcus landrumus sp. nov., Nannocystis bai.</title>
        <authorList>
            <person name="Ahearne A."/>
            <person name="Stevens C."/>
            <person name="Dowd S."/>
        </authorList>
    </citation>
    <scope>NUCLEOTIDE SEQUENCE [LARGE SCALE GENOMIC DNA]</scope>
    <source>
        <strain evidence="3 4">NCWAL01</strain>
    </source>
</reference>
<comment type="caution">
    <text evidence="3">The sequence shown here is derived from an EMBL/GenBank/DDBJ whole genome shotgun (WGS) entry which is preliminary data.</text>
</comment>
<dbReference type="InterPro" id="IPR013783">
    <property type="entry name" value="Ig-like_fold"/>
</dbReference>
<dbReference type="InterPro" id="IPR035986">
    <property type="entry name" value="PKD_dom_sf"/>
</dbReference>
<gene>
    <name evidence="3" type="ORF">POL68_42000</name>
</gene>
<dbReference type="Pfam" id="PF22352">
    <property type="entry name" value="K319L-like_PKD"/>
    <property type="match status" value="1"/>
</dbReference>
<dbReference type="Proteomes" id="UP001221838">
    <property type="component" value="Unassembled WGS sequence"/>
</dbReference>
<keyword evidence="1" id="KW-0732">Signal</keyword>